<dbReference type="Proteomes" id="UP000002058">
    <property type="component" value="Unassembled WGS sequence"/>
</dbReference>
<accession>C4JF62</accession>
<dbReference type="PANTHER" id="PTHR13367">
    <property type="entry name" value="UBIQUITIN THIOESTERASE"/>
    <property type="match status" value="1"/>
</dbReference>
<evidence type="ECO:0000313" key="9">
    <source>
        <dbReference type="Proteomes" id="UP000002058"/>
    </source>
</evidence>
<protein>
    <recommendedName>
        <fullName evidence="2">ubiquitinyl hydrolase 1</fullName>
        <ecNumber evidence="2">3.4.19.12</ecNumber>
    </recommendedName>
</protein>
<keyword evidence="9" id="KW-1185">Reference proteome</keyword>
<dbReference type="KEGG" id="ure:UREG_02284"/>
<dbReference type="EMBL" id="CH476615">
    <property type="protein sequence ID" value="EEP77435.1"/>
    <property type="molecule type" value="Genomic_DNA"/>
</dbReference>
<proteinExistence type="predicted"/>
<evidence type="ECO:0000256" key="2">
    <source>
        <dbReference type="ARBA" id="ARBA00012759"/>
    </source>
</evidence>
<dbReference type="GO" id="GO:0006508">
    <property type="term" value="P:proteolysis"/>
    <property type="evidence" value="ECO:0007669"/>
    <property type="project" value="UniProtKB-KW"/>
</dbReference>
<gene>
    <name evidence="8" type="ORF">UREG_02284</name>
</gene>
<dbReference type="GeneID" id="8441563"/>
<dbReference type="HOGENOM" id="CLU_000211_1_0_1"/>
<dbReference type="EC" id="3.4.19.12" evidence="2"/>
<evidence type="ECO:0000256" key="3">
    <source>
        <dbReference type="ARBA" id="ARBA00022670"/>
    </source>
</evidence>
<evidence type="ECO:0000313" key="8">
    <source>
        <dbReference type="EMBL" id="EEP77435.1"/>
    </source>
</evidence>
<keyword evidence="4" id="KW-0833">Ubl conjugation pathway</keyword>
<dbReference type="InParanoid" id="C4JF62"/>
<evidence type="ECO:0000256" key="1">
    <source>
        <dbReference type="ARBA" id="ARBA00000707"/>
    </source>
</evidence>
<dbReference type="PANTHER" id="PTHR13367:SF33">
    <property type="entry name" value="P-LOOP CONTAINING NUCLEOSIDE TRIPHOSPHATE HYDROLASE PROTEIN"/>
    <property type="match status" value="1"/>
</dbReference>
<dbReference type="InterPro" id="IPR051346">
    <property type="entry name" value="OTU_Deubiquitinase"/>
</dbReference>
<keyword evidence="5" id="KW-0378">Hydrolase</keyword>
<dbReference type="OMA" id="QMVDLWP"/>
<feature type="domain" description="DUF6606" evidence="7">
    <location>
        <begin position="17"/>
        <end position="268"/>
    </location>
</feature>
<dbReference type="OrthoDB" id="3182339at2759"/>
<dbReference type="GO" id="GO:0004843">
    <property type="term" value="F:cysteine-type deubiquitinase activity"/>
    <property type="evidence" value="ECO:0007669"/>
    <property type="project" value="UniProtKB-EC"/>
</dbReference>
<evidence type="ECO:0000256" key="4">
    <source>
        <dbReference type="ARBA" id="ARBA00022786"/>
    </source>
</evidence>
<name>C4JF62_UNCRE</name>
<dbReference type="VEuPathDB" id="FungiDB:UREG_02284"/>
<evidence type="ECO:0000256" key="6">
    <source>
        <dbReference type="ARBA" id="ARBA00022807"/>
    </source>
</evidence>
<keyword evidence="6" id="KW-0788">Thiol protease</keyword>
<dbReference type="Pfam" id="PF20255">
    <property type="entry name" value="DUF6606"/>
    <property type="match status" value="1"/>
</dbReference>
<sequence>MERAIAARPSSVLLEGLVNHLTLPPRLPGKREENLIQIEQELLLRLQDAARALHQQSNDGLSDIWDRVRYILEICKTTNARGKLDKARLSTEFQTLRLDIPLILHIAEQNAGLLVWRQLSGQDDVVVFECFEASAISEKVLASENALLWDFPGEAIAIPYAKFANAGFQESLASFLEQASTESIKRFAARAAKAGSSLAEYRDTVDPSIISQMLMTLLEANGVRVFPTLLRKRVRDDVCWAVGAEKPWRRSAFWLVVRIGIERYLCSACGDAVKVVLSEGKEGGCNGEKGRAHYKFLLCALLSDLLQDSLGHIAPELLELLKRKLARRLSKLQTDQNKAPADVKPFYSKMFSDISPKFHASIRNAVEHLENVWSDIKVRTKRPIPNLPHVADKKSCILSLPNSAKYLEQTISYHKMWHNSSAHDHQAKIFHKFEVPGDNRFRTFASRYYRLTDLEASNAELCLMRLEQKDAQSSHCTKLAARIEEYLNTVSDAYNNSPEQKSNMILSVMKLWVALDQCATALFGLLNDFHPGIRPESLDVLQLPTLSEMIHLQSVQEYLRGRCEKSSYMTIFDDPVSGCFAERYYDDSTDSQKLQELHLEIEMNAQAALQRKEIEWQELTAEFEKLEKDIATSKCAVMTDVNGAILHDDKRCRKCYLQRCSRRMKIRAHEDPLPNKASEAKAVIFELACPGSFKAYRNATWTLLCTLALPDRAPAPEPKLLLSEYSELQGHTSQVSRDVCLASPTKSFLLTHYSELRFPVDFDAVCHPNGLKLAYFDTSSKLWTSMQFRKSTFDHHFQMKLPPNSPFASMGFSVGSTSPSSYEVIASQTQCPPRLNIHEFMAYKSLFSGNTRRWPAILVELGSANLNLSSEATTSLISQLAVQAGSADERDHLRTAHKIFRDMSFCCRLMEQVSQRLDNIASNWREVHCMDMLLTLILRLCALAPRSLHRRTINLLGISKSILLKWIVQLRNEVHQSTDAAAAERFAGYSFWAALLYRRTFSVYCESFESRPLGEDQLRYFIEASITMQDNAPSNLDDLPLLTRNALIRDLKLAHKMRSLLRESLMETPGAFYSAIDALWPQPEGATPRQYSDLEHLDNPHGWVRVIVPPSEISRQQAIYYHLLEGHLIVDGQPLGKLPAKHRDSPVLEQLFGKQRLLFYPSPIIGMTYKLAFLMEGHEIHLGFRDGQPIVQARIRKAILEFIPPDIFGDPKNFDLPGSLVIGCVHWLDLKTGVMEIRRRPDIWKSKSSNWRLDTVAREAWRNRKPWSPGSVLIDPHSRLFKLIARIFDHFEYRTGLTVFQPPRWKLSVELRRLELSFYVNTSGLLHCRELQAEVDPNQDAGTWYGLESKLILRCVFNPSRRSILVPMGKVQATRDGYLVSLRVENEGNYGRFTINSVLGRLDCPAEPLLLYQKAQFHAYTSFALPDPLTGRTGTEEAIHCLRSAFCQPWTTLNAGPISTLEAISKLIPKRVYYPSGLKTMQQVTWDPNLTVSMQHDGFWPVIEGIIEKAKTLVSFSLKGEVDMLNLEFPGDPFLLKRAYWRRNLYQRADSGFPQLNPPADLQYEARHRFTKSIARLNVFETVTLIKNWSPDMCAPIDLATTFEKWPNIGGFSATFDKVLLSDLLDIQFDTLWGSLVDLCRKASPEETYRLMFVFGTVSFRADVDTDLIRTLLAFAIIESLKNLEPPQWPSYMNFRFRQLPTVPYLKELIKHCCVKYEGDERSLFNVSYKTRRKLQANQQAHESQVENDCTFLTRTSHCTMALP</sequence>
<evidence type="ECO:0000256" key="5">
    <source>
        <dbReference type="ARBA" id="ARBA00022801"/>
    </source>
</evidence>
<dbReference type="InterPro" id="IPR046541">
    <property type="entry name" value="DUF6606"/>
</dbReference>
<organism evidence="8 9">
    <name type="scientific">Uncinocarpus reesii (strain UAMH 1704)</name>
    <dbReference type="NCBI Taxonomy" id="336963"/>
    <lineage>
        <taxon>Eukaryota</taxon>
        <taxon>Fungi</taxon>
        <taxon>Dikarya</taxon>
        <taxon>Ascomycota</taxon>
        <taxon>Pezizomycotina</taxon>
        <taxon>Eurotiomycetes</taxon>
        <taxon>Eurotiomycetidae</taxon>
        <taxon>Onygenales</taxon>
        <taxon>Onygenaceae</taxon>
        <taxon>Uncinocarpus</taxon>
    </lineage>
</organism>
<dbReference type="RefSeq" id="XP_002542768.1">
    <property type="nucleotide sequence ID" value="XM_002542722.1"/>
</dbReference>
<keyword evidence="3" id="KW-0645">Protease</keyword>
<comment type="catalytic activity">
    <reaction evidence="1">
        <text>Thiol-dependent hydrolysis of ester, thioester, amide, peptide and isopeptide bonds formed by the C-terminal Gly of ubiquitin (a 76-residue protein attached to proteins as an intracellular targeting signal).</text>
        <dbReference type="EC" id="3.4.19.12"/>
    </reaction>
</comment>
<reference evidence="9" key="1">
    <citation type="journal article" date="2009" name="Genome Res.">
        <title>Comparative genomic analyses of the human fungal pathogens Coccidioides and their relatives.</title>
        <authorList>
            <person name="Sharpton T.J."/>
            <person name="Stajich J.E."/>
            <person name="Rounsley S.D."/>
            <person name="Gardner M.J."/>
            <person name="Wortman J.R."/>
            <person name="Jordar V.S."/>
            <person name="Maiti R."/>
            <person name="Kodira C.D."/>
            <person name="Neafsey D.E."/>
            <person name="Zeng Q."/>
            <person name="Hung C.-Y."/>
            <person name="McMahan C."/>
            <person name="Muszewska A."/>
            <person name="Grynberg M."/>
            <person name="Mandel M.A."/>
            <person name="Kellner E.M."/>
            <person name="Barker B.M."/>
            <person name="Galgiani J.N."/>
            <person name="Orbach M.J."/>
            <person name="Kirkland T.N."/>
            <person name="Cole G.T."/>
            <person name="Henn M.R."/>
            <person name="Birren B.W."/>
            <person name="Taylor J.W."/>
        </authorList>
    </citation>
    <scope>NUCLEOTIDE SEQUENCE [LARGE SCALE GENOMIC DNA]</scope>
    <source>
        <strain evidence="9">UAMH 1704</strain>
    </source>
</reference>
<evidence type="ECO:0000259" key="7">
    <source>
        <dbReference type="Pfam" id="PF20255"/>
    </source>
</evidence>
<dbReference type="STRING" id="336963.C4JF62"/>
<dbReference type="eggNOG" id="ENOG502QUFK">
    <property type="taxonomic scope" value="Eukaryota"/>
</dbReference>